<evidence type="ECO:0000313" key="2">
    <source>
        <dbReference type="Proteomes" id="UP000222624"/>
    </source>
</evidence>
<name>A0A223LI52_9CAUD</name>
<gene>
    <name evidence="1" type="ORF">JOAD_214</name>
</gene>
<evidence type="ECO:0000313" key="1">
    <source>
        <dbReference type="EMBL" id="ASU03701.1"/>
    </source>
</evidence>
<protein>
    <submittedName>
        <fullName evidence="1">Uncharacterized protein</fullName>
    </submittedName>
</protein>
<accession>A0A223LI52</accession>
<organism evidence="1 2">
    <name type="scientific">Erwinia phage vB_EamM_Joad</name>
    <dbReference type="NCBI Taxonomy" id="2026081"/>
    <lineage>
        <taxon>Viruses</taxon>
        <taxon>Duplodnaviria</taxon>
        <taxon>Heunggongvirae</taxon>
        <taxon>Uroviricota</taxon>
        <taxon>Caudoviricetes</taxon>
        <taxon>Chimalliviridae</taxon>
        <taxon>Risingsunvirus</taxon>
        <taxon>Risingsunvirus risingsun</taxon>
    </lineage>
</organism>
<sequence>MSVANFLINNPTELALLKKFFARRWPNKGEPVKVYVYPSFKRPVDMKVVRYVLADDTAISYNLPAGLYEIFKNKIREERWDWMIRPNDIKELQNFTVGREERYQSFYNANLINHYLMNVNLAPYTLPEAAFVAESKLAAAFEGLNSGDIHHIDLRFKKVANITTDVIRQIRANLALISNDLNTVKDHDLYFGFFINKDTFELAPSLSRIEPMLPEGGTFVLEQQPLNPADFAYLGALGQTGISTIINAVDRLNQAIKGFLVEADRHPMLLEHAEDLITQTFVMLTQAGHMVYTFTYEGGKEKIDNLANDILGRLAELPGVVGLDINSWRVWDYTNINEPVRLTEPDFEGEIFNRYTDSFVTALYNYLITLQTPLLRPYSRREAVAPEKVGEHAVGSIRMG</sequence>
<proteinExistence type="predicted"/>
<dbReference type="EMBL" id="MF459647">
    <property type="protein sequence ID" value="ASU03701.1"/>
    <property type="molecule type" value="Genomic_DNA"/>
</dbReference>
<reference evidence="2" key="1">
    <citation type="submission" date="2017-07" db="EMBL/GenBank/DDBJ databases">
        <authorList>
            <person name="Bickmore M.X."/>
            <person name="Vaden K."/>
            <person name="Brady T.S."/>
            <person name="Tateoka O.B."/>
            <person name="Carter J.L."/>
            <person name="Pape J.A."/>
            <person name="Robinson D.M."/>
            <person name="Russell K.A."/>
            <person name="Staley L.A."/>
            <person name="Stettler J.M."/>
            <person name="Townsend M.H."/>
            <person name="Wienclaw T."/>
            <person name="Williamson T.L."/>
            <person name="Kruger J.L."/>
            <person name="Berg J.A."/>
            <person name="Sharma R."/>
            <person name="Payne A.M."/>
            <person name="Fajardo C.P."/>
            <person name="Breakwell D.P."/>
            <person name="Hope S."/>
            <person name="Grose J.H."/>
        </authorList>
    </citation>
    <scope>NUCLEOTIDE SEQUENCE [LARGE SCALE GENOMIC DNA]</scope>
</reference>
<dbReference type="Proteomes" id="UP000222624">
    <property type="component" value="Genome"/>
</dbReference>